<keyword evidence="5" id="KW-0068">Autocatalytic cleavage</keyword>
<organism evidence="14 15">
    <name type="scientific">Stephanodiscus triporus</name>
    <dbReference type="NCBI Taxonomy" id="2934178"/>
    <lineage>
        <taxon>Eukaryota</taxon>
        <taxon>Sar</taxon>
        <taxon>Stramenopiles</taxon>
        <taxon>Ochrophyta</taxon>
        <taxon>Bacillariophyta</taxon>
        <taxon>Coscinodiscophyceae</taxon>
        <taxon>Thalassiosirophycidae</taxon>
        <taxon>Stephanodiscales</taxon>
        <taxon>Stephanodiscaceae</taxon>
        <taxon>Stephanodiscus</taxon>
    </lineage>
</organism>
<evidence type="ECO:0000259" key="13">
    <source>
        <dbReference type="PROSITE" id="PS51006"/>
    </source>
</evidence>
<keyword evidence="15" id="KW-1185">Reference proteome</keyword>
<feature type="domain" description="PABS" evidence="13">
    <location>
        <begin position="296"/>
        <end position="589"/>
    </location>
</feature>
<dbReference type="Pfam" id="PF01564">
    <property type="entry name" value="Spermine_synth"/>
    <property type="match status" value="1"/>
</dbReference>
<dbReference type="HAMAP" id="MF_00198">
    <property type="entry name" value="Spermidine_synth"/>
    <property type="match status" value="1"/>
</dbReference>
<dbReference type="InterPro" id="IPR030373">
    <property type="entry name" value="PABS_CS"/>
</dbReference>
<keyword evidence="10" id="KW-0670">Pyruvate</keyword>
<evidence type="ECO:0000256" key="11">
    <source>
        <dbReference type="PROSITE-ProRule" id="PRU00354"/>
    </source>
</evidence>
<comment type="similarity">
    <text evidence="2">Belongs to the spermidine/spermine synthase family.</text>
</comment>
<dbReference type="EMBL" id="JALLAZ020001233">
    <property type="protein sequence ID" value="KAL3778194.1"/>
    <property type="molecule type" value="Genomic_DNA"/>
</dbReference>
<keyword evidence="12" id="KW-0472">Membrane</keyword>
<evidence type="ECO:0000313" key="14">
    <source>
        <dbReference type="EMBL" id="KAL3778194.1"/>
    </source>
</evidence>
<dbReference type="SUPFAM" id="SSF56276">
    <property type="entry name" value="S-adenosylmethionine decarboxylase"/>
    <property type="match status" value="1"/>
</dbReference>
<dbReference type="GO" id="GO:0006596">
    <property type="term" value="P:polyamine biosynthetic process"/>
    <property type="evidence" value="ECO:0007669"/>
    <property type="project" value="UniProtKB-UniRule"/>
</dbReference>
<evidence type="ECO:0000256" key="7">
    <source>
        <dbReference type="ARBA" id="ARBA00023145"/>
    </source>
</evidence>
<keyword evidence="7" id="KW-0865">Zymogen</keyword>
<evidence type="ECO:0000256" key="10">
    <source>
        <dbReference type="ARBA" id="ARBA00023317"/>
    </source>
</evidence>
<evidence type="ECO:0000256" key="4">
    <source>
        <dbReference type="ARBA" id="ARBA00022793"/>
    </source>
</evidence>
<dbReference type="InterPro" id="IPR029063">
    <property type="entry name" value="SAM-dependent_MTases_sf"/>
</dbReference>
<feature type="active site" description="Proton acceptor" evidence="11">
    <location>
        <position position="496"/>
    </location>
</feature>
<dbReference type="PROSITE" id="PS01330">
    <property type="entry name" value="PABS_1"/>
    <property type="match status" value="1"/>
</dbReference>
<dbReference type="Gene3D" id="3.60.90.10">
    <property type="entry name" value="S-adenosylmethionine decarboxylase"/>
    <property type="match status" value="1"/>
</dbReference>
<comment type="caution">
    <text evidence="14">The sequence shown here is derived from an EMBL/GenBank/DDBJ whole genome shotgun (WGS) entry which is preliminary data.</text>
</comment>
<dbReference type="GO" id="GO:0010487">
    <property type="term" value="F:thermospermine synthase activity"/>
    <property type="evidence" value="ECO:0007669"/>
    <property type="project" value="UniProtKB-ARBA"/>
</dbReference>
<dbReference type="Gene3D" id="3.40.50.150">
    <property type="entry name" value="Vaccinia Virus protein VP39"/>
    <property type="match status" value="1"/>
</dbReference>
<dbReference type="Pfam" id="PF02675">
    <property type="entry name" value="AdoMet_dc"/>
    <property type="match status" value="1"/>
</dbReference>
<gene>
    <name evidence="14" type="ORF">ACHAW5_003960</name>
</gene>
<comment type="cofactor">
    <cofactor evidence="1">
        <name>pyruvate</name>
        <dbReference type="ChEBI" id="CHEBI:15361"/>
    </cofactor>
</comment>
<dbReference type="PANTHER" id="PTHR43317">
    <property type="entry name" value="THERMOSPERMINE SYNTHASE ACAULIS5"/>
    <property type="match status" value="1"/>
</dbReference>
<dbReference type="Proteomes" id="UP001530315">
    <property type="component" value="Unassembled WGS sequence"/>
</dbReference>
<evidence type="ECO:0000256" key="12">
    <source>
        <dbReference type="SAM" id="Phobius"/>
    </source>
</evidence>
<dbReference type="PANTHER" id="PTHR43317:SF1">
    <property type="entry name" value="THERMOSPERMINE SYNTHASE ACAULIS5"/>
    <property type="match status" value="1"/>
</dbReference>
<keyword evidence="12" id="KW-0812">Transmembrane</keyword>
<keyword evidence="3 11" id="KW-0808">Transferase</keyword>
<keyword evidence="6 11" id="KW-0620">Polyamine biosynthesis</keyword>
<keyword evidence="8" id="KW-0456">Lyase</keyword>
<evidence type="ECO:0000256" key="1">
    <source>
        <dbReference type="ARBA" id="ARBA00001928"/>
    </source>
</evidence>
<evidence type="ECO:0000256" key="2">
    <source>
        <dbReference type="ARBA" id="ARBA00007867"/>
    </source>
</evidence>
<proteinExistence type="inferred from homology"/>
<keyword evidence="4" id="KW-0210">Decarboxylase</keyword>
<dbReference type="GO" id="GO:0016831">
    <property type="term" value="F:carboxy-lyase activity"/>
    <property type="evidence" value="ECO:0007669"/>
    <property type="project" value="UniProtKB-KW"/>
</dbReference>
<accession>A0ABD3NQE2</accession>
<evidence type="ECO:0000313" key="15">
    <source>
        <dbReference type="Proteomes" id="UP001530315"/>
    </source>
</evidence>
<reference evidence="14 15" key="1">
    <citation type="submission" date="2024-10" db="EMBL/GenBank/DDBJ databases">
        <title>Updated reference genomes for cyclostephanoid diatoms.</title>
        <authorList>
            <person name="Roberts W.R."/>
            <person name="Alverson A.J."/>
        </authorList>
    </citation>
    <scope>NUCLEOTIDE SEQUENCE [LARGE SCALE GENOMIC DNA]</scope>
    <source>
        <strain evidence="14 15">AJA276-08</strain>
    </source>
</reference>
<feature type="transmembrane region" description="Helical" evidence="12">
    <location>
        <begin position="59"/>
        <end position="80"/>
    </location>
</feature>
<dbReference type="InterPro" id="IPR016067">
    <property type="entry name" value="S-AdoMet_deCO2ase_core"/>
</dbReference>
<sequence>MPKAKTPRDTTFQILRVRHVRYGIRRVKLVVRLLFETSYCVENAHDLEGTMGRPYLVKVAPHFTLVTLLTVASLAFSFGMMSRLALLTLMGARAALDQVKIIGLPTPVILGGKEVPPTEYTSKMFRQGGAITSRTVHLDRTNLATNDEDKKDAGKVEHHEDGGLHLPSGQHILVDIKYVDPDFLNSEERLAAAMIEMVNESKLTLLSYHCHSLVPVGVSCAGVLLESHVVFHTWPKDGVIAMDLFTCGAGLIPVLPMIERLFGIPGLDFPHEPLVKWSQKLRGFREGFSLDYNRHENPLEQDLGHDILASHHLERKKVLYSGQTSFQHVDVYEWHDPSETLSGSYESLLSDDGHGTLHPEICTLDKGLYLDGVEQSSLRGEAAYHEALVHPAMFAHPNPKRVAIIGGGEGATLREILRHKSVTMVKMVEIDGELVKICREHLPEWSDCSDMDGSDADSCFNDSRASVEFIDAFGWFIENFGKDDIKEEKFDVIIMDALDPDKFVAIVGSLYNDNTFINALYNGLSDGGVFVVQLGESDRLEDPAVDVGPGRDKANMMDALERAGFKSMHIYDEGHSHFCAPWTYLVCFKNYESRASWYKTAPKLEIEMHERLHRKKSGSSTLLFFDAPAMMGYQLPSRAHETAHCRRDDKPGCNGTYNLGVLADEYHKEMNADLHHAGELSAPIFSPIAERHVRLLSARQDPLLRDK</sequence>
<evidence type="ECO:0000256" key="8">
    <source>
        <dbReference type="ARBA" id="ARBA00023239"/>
    </source>
</evidence>
<dbReference type="InterPro" id="IPR030374">
    <property type="entry name" value="PABS"/>
</dbReference>
<dbReference type="AlphaFoldDB" id="A0ABD3NQE2"/>
<dbReference type="InterPro" id="IPR001045">
    <property type="entry name" value="Spermi_synthase"/>
</dbReference>
<evidence type="ECO:0000256" key="9">
    <source>
        <dbReference type="ARBA" id="ARBA00023270"/>
    </source>
</evidence>
<dbReference type="InterPro" id="IPR003826">
    <property type="entry name" value="AdoMetDC_fam_prok"/>
</dbReference>
<dbReference type="SUPFAM" id="SSF53335">
    <property type="entry name" value="S-adenosyl-L-methionine-dependent methyltransferases"/>
    <property type="match status" value="1"/>
</dbReference>
<dbReference type="PROSITE" id="PS51006">
    <property type="entry name" value="PABS_2"/>
    <property type="match status" value="1"/>
</dbReference>
<evidence type="ECO:0000256" key="5">
    <source>
        <dbReference type="ARBA" id="ARBA00022813"/>
    </source>
</evidence>
<evidence type="ECO:0000256" key="6">
    <source>
        <dbReference type="ARBA" id="ARBA00023115"/>
    </source>
</evidence>
<protein>
    <recommendedName>
        <fullName evidence="13">PABS domain-containing protein</fullName>
    </recommendedName>
</protein>
<name>A0ABD3NQE2_9STRA</name>
<evidence type="ECO:0000256" key="3">
    <source>
        <dbReference type="ARBA" id="ARBA00022679"/>
    </source>
</evidence>
<keyword evidence="9" id="KW-0704">Schiff base</keyword>
<keyword evidence="12" id="KW-1133">Transmembrane helix</keyword>